<sequence length="339" mass="38004">MKNKIIGLLMVLVLAGCATSSNTAVGISSGTSIEDIQTKFEESTYSALSELITNTVETYEYQVCVNTELSGTYILPSAEYNSTGGIGEVDLTPKNWDGMQDTKDCWLEDGTAYSYSEDSSSLYMSVDDGSLSKGYQMNGQKDYNDPNKITVSSFYNTYEEYLENSENDPVTDPDEMEQNAKNTVIGNVSSEVNTYLYVNGNYEDLIDFKVTVQETEKGQDAIVLEPKDMDEFNKLYMEDDTFGSPLDVYGVEDLKIDSLTYDLYQIILVLDDNNCINQVIKHSKQTAAYQDKTTSSDEMITNTFSKMKKDEINTDLVKSFFTMYENGEIGEGDTFQIDE</sequence>
<name>A0A7W8FVV1_9FIRM</name>
<proteinExistence type="predicted"/>
<feature type="signal peptide" evidence="1">
    <location>
        <begin position="1"/>
        <end position="23"/>
    </location>
</feature>
<dbReference type="RefSeq" id="WP_183373653.1">
    <property type="nucleotide sequence ID" value="NZ_JACHHD010000001.1"/>
</dbReference>
<evidence type="ECO:0008006" key="4">
    <source>
        <dbReference type="Google" id="ProtNLM"/>
    </source>
</evidence>
<evidence type="ECO:0000313" key="2">
    <source>
        <dbReference type="EMBL" id="MBB5183984.1"/>
    </source>
</evidence>
<accession>A0A7W8FVV1</accession>
<dbReference type="PROSITE" id="PS51257">
    <property type="entry name" value="PROKAR_LIPOPROTEIN"/>
    <property type="match status" value="1"/>
</dbReference>
<dbReference type="EMBL" id="JACHHD010000001">
    <property type="protein sequence ID" value="MBB5183984.1"/>
    <property type="molecule type" value="Genomic_DNA"/>
</dbReference>
<evidence type="ECO:0000256" key="1">
    <source>
        <dbReference type="SAM" id="SignalP"/>
    </source>
</evidence>
<keyword evidence="1" id="KW-0732">Signal</keyword>
<dbReference type="Proteomes" id="UP000521313">
    <property type="component" value="Unassembled WGS sequence"/>
</dbReference>
<reference evidence="2 3" key="1">
    <citation type="submission" date="2020-08" db="EMBL/GenBank/DDBJ databases">
        <title>Genomic Encyclopedia of Type Strains, Phase IV (KMG-IV): sequencing the most valuable type-strain genomes for metagenomic binning, comparative biology and taxonomic classification.</title>
        <authorList>
            <person name="Goeker M."/>
        </authorList>
    </citation>
    <scope>NUCLEOTIDE SEQUENCE [LARGE SCALE GENOMIC DNA]</scope>
    <source>
        <strain evidence="2 3">DSM 26963</strain>
    </source>
</reference>
<comment type="caution">
    <text evidence="2">The sequence shown here is derived from an EMBL/GenBank/DDBJ whole genome shotgun (WGS) entry which is preliminary data.</text>
</comment>
<dbReference type="AlphaFoldDB" id="A0A7W8FVV1"/>
<gene>
    <name evidence="2" type="ORF">HNQ43_000017</name>
</gene>
<evidence type="ECO:0000313" key="3">
    <source>
        <dbReference type="Proteomes" id="UP000521313"/>
    </source>
</evidence>
<feature type="chain" id="PRO_5038489683" description="DUF5105 domain-containing protein" evidence="1">
    <location>
        <begin position="24"/>
        <end position="339"/>
    </location>
</feature>
<protein>
    <recommendedName>
        <fullName evidence="4">DUF5105 domain-containing protein</fullName>
    </recommendedName>
</protein>
<organism evidence="2 3">
    <name type="scientific">Faecalicoccus acidiformans</name>
    <dbReference type="NCBI Taxonomy" id="915173"/>
    <lineage>
        <taxon>Bacteria</taxon>
        <taxon>Bacillati</taxon>
        <taxon>Bacillota</taxon>
        <taxon>Erysipelotrichia</taxon>
        <taxon>Erysipelotrichales</taxon>
        <taxon>Erysipelotrichaceae</taxon>
        <taxon>Faecalicoccus</taxon>
    </lineage>
</organism>